<evidence type="ECO:0000313" key="2">
    <source>
        <dbReference type="EMBL" id="OUE23886.1"/>
    </source>
</evidence>
<evidence type="ECO:0000256" key="1">
    <source>
        <dbReference type="SAM" id="Phobius"/>
    </source>
</evidence>
<comment type="caution">
    <text evidence="2">The sequence shown here is derived from an EMBL/GenBank/DDBJ whole genome shotgun (WGS) entry which is preliminary data.</text>
</comment>
<protein>
    <submittedName>
        <fullName evidence="2">Uncharacterized protein</fullName>
    </submittedName>
</protein>
<name>A0A251YI35_9MICO</name>
<reference evidence="2 3" key="1">
    <citation type="submission" date="2016-08" db="EMBL/GenBank/DDBJ databases">
        <title>Genome sequence of Clavibacter michiganensis spp strain CFBP8017.</title>
        <authorList>
            <person name="Thapa S.P."/>
            <person name="Coaker G."/>
            <person name="Jacques M.-A."/>
        </authorList>
    </citation>
    <scope>NUCLEOTIDE SEQUENCE [LARGE SCALE GENOMIC DNA]</scope>
    <source>
        <strain evidence="2">CFBP8017</strain>
    </source>
</reference>
<dbReference type="Proteomes" id="UP000195011">
    <property type="component" value="Unassembled WGS sequence"/>
</dbReference>
<organism evidence="2 3">
    <name type="scientific">Clavibacter michiganensis</name>
    <dbReference type="NCBI Taxonomy" id="28447"/>
    <lineage>
        <taxon>Bacteria</taxon>
        <taxon>Bacillati</taxon>
        <taxon>Actinomycetota</taxon>
        <taxon>Actinomycetes</taxon>
        <taxon>Micrococcales</taxon>
        <taxon>Microbacteriaceae</taxon>
        <taxon>Clavibacter</taxon>
    </lineage>
</organism>
<keyword evidence="1" id="KW-0472">Membrane</keyword>
<feature type="transmembrane region" description="Helical" evidence="1">
    <location>
        <begin position="35"/>
        <end position="54"/>
    </location>
</feature>
<accession>A0A251YI35</accession>
<dbReference type="EMBL" id="MDJY01000036">
    <property type="protein sequence ID" value="OUE23886.1"/>
    <property type="molecule type" value="Genomic_DNA"/>
</dbReference>
<sequence>MGVQMPDGQDHPMASLAAGLGGGVRYPPNRSYASLKIFFALAPCVALVAVSIAWAEGAPFLLTFAGAFASIQLAQPYARWVRVLTSHLDQARRENRGAIDLALTKLEFANQPSLLVNLEAVGYSPVARIWARVRYAFLVGRWNRSFRDVSGRMVRQGGVATSPAAILRCDDPRKLQFDLVAFTKMGTSRKRRAVRFLAAFPFASIDAVANRLAKSSVVVRWRRYCADRVLKAVGVELVRAYAHGGADIPVVTLAKQLNLTYHTPQVKAGWVSE</sequence>
<dbReference type="AlphaFoldDB" id="A0A251YI35"/>
<gene>
    <name evidence="2" type="ORF">BFL36_07500</name>
</gene>
<evidence type="ECO:0000313" key="3">
    <source>
        <dbReference type="Proteomes" id="UP000195011"/>
    </source>
</evidence>
<keyword evidence="1" id="KW-0812">Transmembrane</keyword>
<proteinExistence type="predicted"/>
<keyword evidence="1" id="KW-1133">Transmembrane helix</keyword>